<organism evidence="11 12">
    <name type="scientific">Brasilonema octagenarum UFV-OR1</name>
    <dbReference type="NCBI Taxonomy" id="417115"/>
    <lineage>
        <taxon>Bacteria</taxon>
        <taxon>Bacillati</taxon>
        <taxon>Cyanobacteriota</taxon>
        <taxon>Cyanophyceae</taxon>
        <taxon>Nostocales</taxon>
        <taxon>Scytonemataceae</taxon>
        <taxon>Brasilonema</taxon>
        <taxon>Octagenarum group</taxon>
    </lineage>
</organism>
<dbReference type="InterPro" id="IPR002934">
    <property type="entry name" value="Polymerase_NTP_transf_dom"/>
</dbReference>
<keyword evidence="4" id="KW-0548">Nucleotidyltransferase</keyword>
<accession>A0ABX1ML59</accession>
<keyword evidence="3" id="KW-0808">Transferase</keyword>
<evidence type="ECO:0000256" key="6">
    <source>
        <dbReference type="ARBA" id="ARBA00022741"/>
    </source>
</evidence>
<comment type="caution">
    <text evidence="11">The sequence shown here is derived from an EMBL/GenBank/DDBJ whole genome shotgun (WGS) entry which is preliminary data.</text>
</comment>
<evidence type="ECO:0000313" key="11">
    <source>
        <dbReference type="EMBL" id="NMF67464.1"/>
    </source>
</evidence>
<evidence type="ECO:0000256" key="4">
    <source>
        <dbReference type="ARBA" id="ARBA00022695"/>
    </source>
</evidence>
<sequence>MKTLEEIKQILRQNKQLLQEHYHITQLGIFGSYARGEQTQESDVDVLIDYDRAPTLFKLVELRDYLSSAICAERSSEAIGMKVDIVTQNGLKPRIWERVLSEVVYV</sequence>
<evidence type="ECO:0000256" key="7">
    <source>
        <dbReference type="ARBA" id="ARBA00022840"/>
    </source>
</evidence>
<feature type="domain" description="Polymerase nucleotidyl transferase" evidence="10">
    <location>
        <begin position="9"/>
        <end position="105"/>
    </location>
</feature>
<keyword evidence="6" id="KW-0547">Nucleotide-binding</keyword>
<keyword evidence="7" id="KW-0067">ATP-binding</keyword>
<evidence type="ECO:0000259" key="10">
    <source>
        <dbReference type="Pfam" id="PF01909"/>
    </source>
</evidence>
<dbReference type="Gene3D" id="3.30.460.10">
    <property type="entry name" value="Beta Polymerase, domain 2"/>
    <property type="match status" value="1"/>
</dbReference>
<dbReference type="SUPFAM" id="SSF81301">
    <property type="entry name" value="Nucleotidyltransferase"/>
    <property type="match status" value="1"/>
</dbReference>
<protein>
    <submittedName>
        <fullName evidence="11">DNA polymerase beta</fullName>
    </submittedName>
</protein>
<dbReference type="InterPro" id="IPR052038">
    <property type="entry name" value="Type-VII_TA_antitoxin"/>
</dbReference>
<reference evidence="11 12" key="1">
    <citation type="submission" date="2018-06" db="EMBL/GenBank/DDBJ databases">
        <title>Comparative genomics of Brasilonema spp. strains.</title>
        <authorList>
            <person name="Alvarenga D.O."/>
            <person name="Fiore M.F."/>
            <person name="Varani A.M."/>
        </authorList>
    </citation>
    <scope>NUCLEOTIDE SEQUENCE [LARGE SCALE GENOMIC DNA]</scope>
    <source>
        <strain evidence="11 12">UFV-OR1</strain>
    </source>
</reference>
<dbReference type="PANTHER" id="PTHR33571:SF14">
    <property type="entry name" value="PROTEIN ADENYLYLTRANSFERASE MJ0435-RELATED"/>
    <property type="match status" value="1"/>
</dbReference>
<evidence type="ECO:0000256" key="8">
    <source>
        <dbReference type="ARBA" id="ARBA00022842"/>
    </source>
</evidence>
<keyword evidence="2" id="KW-1277">Toxin-antitoxin system</keyword>
<dbReference type="CDD" id="cd05403">
    <property type="entry name" value="NT_KNTase_like"/>
    <property type="match status" value="1"/>
</dbReference>
<dbReference type="Pfam" id="PF01909">
    <property type="entry name" value="NTP_transf_2"/>
    <property type="match status" value="1"/>
</dbReference>
<dbReference type="PANTHER" id="PTHR33571">
    <property type="entry name" value="SSL8005 PROTEIN"/>
    <property type="match status" value="1"/>
</dbReference>
<keyword evidence="8" id="KW-0460">Magnesium</keyword>
<comment type="similarity">
    <text evidence="9">Belongs to the MntA antitoxin family.</text>
</comment>
<comment type="cofactor">
    <cofactor evidence="1">
        <name>Mg(2+)</name>
        <dbReference type="ChEBI" id="CHEBI:18420"/>
    </cofactor>
</comment>
<proteinExistence type="inferred from homology"/>
<keyword evidence="5" id="KW-0479">Metal-binding</keyword>
<dbReference type="InterPro" id="IPR043519">
    <property type="entry name" value="NT_sf"/>
</dbReference>
<evidence type="ECO:0000256" key="9">
    <source>
        <dbReference type="ARBA" id="ARBA00038276"/>
    </source>
</evidence>
<dbReference type="EMBL" id="QMEC01000319">
    <property type="protein sequence ID" value="NMF67464.1"/>
    <property type="molecule type" value="Genomic_DNA"/>
</dbReference>
<dbReference type="Proteomes" id="UP000762253">
    <property type="component" value="Unassembled WGS sequence"/>
</dbReference>
<name>A0ABX1ML59_9CYAN</name>
<evidence type="ECO:0000256" key="2">
    <source>
        <dbReference type="ARBA" id="ARBA00022649"/>
    </source>
</evidence>
<dbReference type="RefSeq" id="WP_169268993.1">
    <property type="nucleotide sequence ID" value="NZ_QMEC01000319.1"/>
</dbReference>
<keyword evidence="12" id="KW-1185">Reference proteome</keyword>
<evidence type="ECO:0000256" key="1">
    <source>
        <dbReference type="ARBA" id="ARBA00001946"/>
    </source>
</evidence>
<evidence type="ECO:0000313" key="12">
    <source>
        <dbReference type="Proteomes" id="UP000762253"/>
    </source>
</evidence>
<gene>
    <name evidence="11" type="ORF">DP115_33980</name>
</gene>
<evidence type="ECO:0000256" key="5">
    <source>
        <dbReference type="ARBA" id="ARBA00022723"/>
    </source>
</evidence>
<evidence type="ECO:0000256" key="3">
    <source>
        <dbReference type="ARBA" id="ARBA00022679"/>
    </source>
</evidence>